<sequence length="86" mass="8702">MPASEDFGRFARDGATTVYWFLGSVAATDWRAAPGTAPQEKTAALPANHAPDFAPAPDPTLRHGITATAAALACLGSAPAKTAPAP</sequence>
<comment type="caution">
    <text evidence="1">The sequence shown here is derived from an EMBL/GenBank/DDBJ whole genome shotgun (WGS) entry which is preliminary data.</text>
</comment>
<reference evidence="1" key="1">
    <citation type="submission" date="2022-08" db="EMBL/GenBank/DDBJ databases">
        <authorList>
            <person name="Somphong A."/>
            <person name="Phongsopitanun W."/>
        </authorList>
    </citation>
    <scope>NUCLEOTIDE SEQUENCE</scope>
    <source>
        <strain evidence="1">LP05-1</strain>
    </source>
</reference>
<dbReference type="EMBL" id="JANUGQ010000027">
    <property type="protein sequence ID" value="MCS0638837.1"/>
    <property type="molecule type" value="Genomic_DNA"/>
</dbReference>
<protein>
    <recommendedName>
        <fullName evidence="3">Amidohydrolase</fullName>
    </recommendedName>
</protein>
<evidence type="ECO:0008006" key="3">
    <source>
        <dbReference type="Google" id="ProtNLM"/>
    </source>
</evidence>
<name>A0ABT2CP35_9ACTN</name>
<evidence type="ECO:0000313" key="2">
    <source>
        <dbReference type="Proteomes" id="UP001431313"/>
    </source>
</evidence>
<keyword evidence="2" id="KW-1185">Reference proteome</keyword>
<gene>
    <name evidence="1" type="ORF">NX801_24895</name>
</gene>
<proteinExistence type="predicted"/>
<dbReference type="Gene3D" id="3.40.630.10">
    <property type="entry name" value="Zn peptidases"/>
    <property type="match status" value="1"/>
</dbReference>
<dbReference type="RefSeq" id="WP_258790148.1">
    <property type="nucleotide sequence ID" value="NZ_JANUGQ010000027.1"/>
</dbReference>
<organism evidence="1 2">
    <name type="scientific">Streptomyces pyxinae</name>
    <dbReference type="NCBI Taxonomy" id="2970734"/>
    <lineage>
        <taxon>Bacteria</taxon>
        <taxon>Bacillati</taxon>
        <taxon>Actinomycetota</taxon>
        <taxon>Actinomycetes</taxon>
        <taxon>Kitasatosporales</taxon>
        <taxon>Streptomycetaceae</taxon>
        <taxon>Streptomyces</taxon>
    </lineage>
</organism>
<dbReference type="Proteomes" id="UP001431313">
    <property type="component" value="Unassembled WGS sequence"/>
</dbReference>
<evidence type="ECO:0000313" key="1">
    <source>
        <dbReference type="EMBL" id="MCS0638837.1"/>
    </source>
</evidence>
<accession>A0ABT2CP35</accession>